<reference evidence="1 2" key="1">
    <citation type="journal article" date="2008" name="Genome Biol.">
        <title>Encapsulated in silica: genome, proteome and physiology of the thermophilic bacterium Anoxybacillus flavithermus WK1.</title>
        <authorList>
            <person name="Saw J.H."/>
            <person name="Mountain B.W."/>
            <person name="Feng L."/>
            <person name="Omelchenko M.V."/>
            <person name="Hou S."/>
            <person name="Saito J.A."/>
            <person name="Stott M.B."/>
            <person name="Li D."/>
            <person name="Zhao G."/>
            <person name="Wu J."/>
            <person name="Galperin M.Y."/>
            <person name="Koonin E.V."/>
            <person name="Makarova K.S."/>
            <person name="Wolf Y.I."/>
            <person name="Rigden D.J."/>
            <person name="Dunfield P.F."/>
            <person name="Wang L."/>
            <person name="Alam M."/>
        </authorList>
    </citation>
    <scope>NUCLEOTIDE SEQUENCE [LARGE SCALE GENOMIC DNA]</scope>
    <source>
        <strain evidence="2">DSM 21510 / WK1</strain>
    </source>
</reference>
<dbReference type="Proteomes" id="UP000000742">
    <property type="component" value="Chromosome"/>
</dbReference>
<accession>B7GFP3</accession>
<dbReference type="HOGENOM" id="CLU_206307_0_0_9"/>
<dbReference type="eggNOG" id="ENOG5033ICC">
    <property type="taxonomic scope" value="Bacteria"/>
</dbReference>
<dbReference type="EMBL" id="CP000922">
    <property type="protein sequence ID" value="ACJ33107.1"/>
    <property type="molecule type" value="Genomic_DNA"/>
</dbReference>
<organism evidence="1 2">
    <name type="scientific">Anoxybacillus flavithermus (strain DSM 21510 / WK1)</name>
    <dbReference type="NCBI Taxonomy" id="491915"/>
    <lineage>
        <taxon>Bacteria</taxon>
        <taxon>Bacillati</taxon>
        <taxon>Bacillota</taxon>
        <taxon>Bacilli</taxon>
        <taxon>Bacillales</taxon>
        <taxon>Anoxybacillaceae</taxon>
        <taxon>Anoxybacillus</taxon>
    </lineage>
</organism>
<dbReference type="AlphaFoldDB" id="B7GFP3"/>
<protein>
    <submittedName>
        <fullName evidence="1">Uncharacterized conserved protein</fullName>
    </submittedName>
</protein>
<name>B7GFP3_ANOFW</name>
<evidence type="ECO:0000313" key="2">
    <source>
        <dbReference type="Proteomes" id="UP000000742"/>
    </source>
</evidence>
<dbReference type="KEGG" id="afl:Aflv_0728"/>
<gene>
    <name evidence="1" type="ordered locus">Aflv_0728</name>
</gene>
<evidence type="ECO:0000313" key="1">
    <source>
        <dbReference type="EMBL" id="ACJ33107.1"/>
    </source>
</evidence>
<sequence length="59" mass="6897">MIMRHSEKGEFIHSQSPLMHVDFHSFVQKENELTSFELASEFGLTLRDVQKIKKHLARG</sequence>
<proteinExistence type="predicted"/>